<proteinExistence type="predicted"/>
<dbReference type="EMBL" id="JAPDMQ010001334">
    <property type="protein sequence ID" value="KAK0518313.1"/>
    <property type="molecule type" value="Genomic_DNA"/>
</dbReference>
<comment type="caution">
    <text evidence="2">The sequence shown here is derived from an EMBL/GenBank/DDBJ whole genome shotgun (WGS) entry which is preliminary data.</text>
</comment>
<dbReference type="InterPro" id="IPR029058">
    <property type="entry name" value="AB_hydrolase_fold"/>
</dbReference>
<accession>A0AAN6G5F0</accession>
<dbReference type="Proteomes" id="UP001176521">
    <property type="component" value="Unassembled WGS sequence"/>
</dbReference>
<feature type="compositionally biased region" description="Low complexity" evidence="1">
    <location>
        <begin position="1"/>
        <end position="22"/>
    </location>
</feature>
<feature type="compositionally biased region" description="Low complexity" evidence="1">
    <location>
        <begin position="276"/>
        <end position="290"/>
    </location>
</feature>
<dbReference type="SUPFAM" id="SSF53474">
    <property type="entry name" value="alpha/beta-Hydrolases"/>
    <property type="match status" value="1"/>
</dbReference>
<protein>
    <recommendedName>
        <fullName evidence="4">Phospholipase/carboxylesterase/thioesterase domain-containing protein</fullName>
    </recommendedName>
</protein>
<evidence type="ECO:0000313" key="2">
    <source>
        <dbReference type="EMBL" id="KAK0518313.1"/>
    </source>
</evidence>
<organism evidence="2 3">
    <name type="scientific">Tilletia horrida</name>
    <dbReference type="NCBI Taxonomy" id="155126"/>
    <lineage>
        <taxon>Eukaryota</taxon>
        <taxon>Fungi</taxon>
        <taxon>Dikarya</taxon>
        <taxon>Basidiomycota</taxon>
        <taxon>Ustilaginomycotina</taxon>
        <taxon>Exobasidiomycetes</taxon>
        <taxon>Tilletiales</taxon>
        <taxon>Tilletiaceae</taxon>
        <taxon>Tilletia</taxon>
    </lineage>
</organism>
<dbReference type="Gene3D" id="3.40.50.1820">
    <property type="entry name" value="alpha/beta hydrolase"/>
    <property type="match status" value="1"/>
</dbReference>
<feature type="region of interest" description="Disordered" evidence="1">
    <location>
        <begin position="267"/>
        <end position="291"/>
    </location>
</feature>
<name>A0AAN6G5F0_9BASI</name>
<reference evidence="2" key="1">
    <citation type="journal article" date="2023" name="PhytoFront">
        <title>Draft Genome Resources of Seven Strains of Tilletia horrida, Causal Agent of Kernel Smut of Rice.</title>
        <authorList>
            <person name="Khanal S."/>
            <person name="Antony Babu S."/>
            <person name="Zhou X.G."/>
        </authorList>
    </citation>
    <scope>NUCLEOTIDE SEQUENCE</scope>
    <source>
        <strain evidence="2">TX3</strain>
    </source>
</reference>
<feature type="region of interest" description="Disordered" evidence="1">
    <location>
        <begin position="1"/>
        <end position="38"/>
    </location>
</feature>
<evidence type="ECO:0000256" key="1">
    <source>
        <dbReference type="SAM" id="MobiDB-lite"/>
    </source>
</evidence>
<dbReference type="AlphaFoldDB" id="A0AAN6G5F0"/>
<evidence type="ECO:0008006" key="4">
    <source>
        <dbReference type="Google" id="ProtNLM"/>
    </source>
</evidence>
<gene>
    <name evidence="2" type="ORF">OC842_007829</name>
</gene>
<sequence>MSSEHPLTLTSPAASSSSSAYTPTPPSPQHPSLQPFHPHFYLPSPQKITSNLLILLPGLGDTPASYTALAQSFQSTLPQTAILLLRPPAPIPLLAALEEGEEEDASTAPHAWWDAFDLLTGDVLPPHAQNPGRCIAQLGALLDYLTSSSSSSSSSSSGGGCGWPREAVHLFGYGQGGSAALEGALTWIRTKRAQGPRSASSSSEPARELGSVVSVCGPMLSSPGGRASPRPASLPVLLFLRHPYADASSPQALSERTKLRAAFAFGPTSSHEPAVQKQQQQQQQPRQEGQVHVLRGNEDAMLRGKPEFDVLMRFWAQSAGWRNRSSWEVQDEGVYRVVG</sequence>
<evidence type="ECO:0000313" key="3">
    <source>
        <dbReference type="Proteomes" id="UP001176521"/>
    </source>
</evidence>
<keyword evidence="3" id="KW-1185">Reference proteome</keyword>